<keyword evidence="3 6" id="KW-0808">Transferase</keyword>
<dbReference type="UniPathway" id="UPA00113">
    <property type="reaction ID" value="UER00529"/>
</dbReference>
<dbReference type="InterPro" id="IPR016181">
    <property type="entry name" value="Acyl_CoA_acyltransferase"/>
</dbReference>
<sequence length="183" mass="20299">MSNPLFDASILCQDILAQMPAGYEMRPLALEDYEKGYLTCLEQLAKVGPVTREQFIAQFTRMHRQGCSLVLVIEDVRSHTIVATGTLVIEQKFLRGCSSAGHIEDIVVDAQQRGTGFGARIIKQLMHMATVLGCYKVLLNCEERVIGFYERCGLSPCGVQMKRYLKGDKAQSFEACEASKPAS</sequence>
<evidence type="ECO:0000313" key="8">
    <source>
        <dbReference type="EMBL" id="RKP26557.1"/>
    </source>
</evidence>
<evidence type="ECO:0000256" key="6">
    <source>
        <dbReference type="RuleBase" id="RU365086"/>
    </source>
</evidence>
<dbReference type="EMBL" id="KZ989392">
    <property type="protein sequence ID" value="RKP26557.1"/>
    <property type="molecule type" value="Genomic_DNA"/>
</dbReference>
<comment type="pathway">
    <text evidence="1 6">Nucleotide-sugar biosynthesis; UDP-N-acetyl-alpha-D-glucosamine biosynthesis; N-acetyl-alpha-D-glucosamine 1-phosphate from alpha-D-glucosamine 6-phosphate (route I): step 1/2.</text>
</comment>
<accession>A0A4P9Z218</accession>
<organism evidence="8 9">
    <name type="scientific">Syncephalis pseudoplumigaleata</name>
    <dbReference type="NCBI Taxonomy" id="1712513"/>
    <lineage>
        <taxon>Eukaryota</taxon>
        <taxon>Fungi</taxon>
        <taxon>Fungi incertae sedis</taxon>
        <taxon>Zoopagomycota</taxon>
        <taxon>Zoopagomycotina</taxon>
        <taxon>Zoopagomycetes</taxon>
        <taxon>Zoopagales</taxon>
        <taxon>Piptocephalidaceae</taxon>
        <taxon>Syncephalis</taxon>
    </lineage>
</organism>
<dbReference type="SUPFAM" id="SSF55729">
    <property type="entry name" value="Acyl-CoA N-acyltransferases (Nat)"/>
    <property type="match status" value="1"/>
</dbReference>
<dbReference type="EC" id="2.3.1.4" evidence="6"/>
<dbReference type="GO" id="GO:0006048">
    <property type="term" value="P:UDP-N-acetylglucosamine biosynthetic process"/>
    <property type="evidence" value="ECO:0007669"/>
    <property type="project" value="UniProtKB-UniRule"/>
</dbReference>
<evidence type="ECO:0000256" key="2">
    <source>
        <dbReference type="ARBA" id="ARBA00006048"/>
    </source>
</evidence>
<keyword evidence="4 6" id="KW-0012">Acyltransferase</keyword>
<evidence type="ECO:0000256" key="3">
    <source>
        <dbReference type="ARBA" id="ARBA00022679"/>
    </source>
</evidence>
<dbReference type="InterPro" id="IPR000182">
    <property type="entry name" value="GNAT_dom"/>
</dbReference>
<name>A0A4P9Z218_9FUNG</name>
<reference evidence="9" key="1">
    <citation type="journal article" date="2018" name="Nat. Microbiol.">
        <title>Leveraging single-cell genomics to expand the fungal tree of life.</title>
        <authorList>
            <person name="Ahrendt S.R."/>
            <person name="Quandt C.A."/>
            <person name="Ciobanu D."/>
            <person name="Clum A."/>
            <person name="Salamov A."/>
            <person name="Andreopoulos B."/>
            <person name="Cheng J.F."/>
            <person name="Woyke T."/>
            <person name="Pelin A."/>
            <person name="Henrissat B."/>
            <person name="Reynolds N.K."/>
            <person name="Benny G.L."/>
            <person name="Smith M.E."/>
            <person name="James T.Y."/>
            <person name="Grigoriev I.V."/>
        </authorList>
    </citation>
    <scope>NUCLEOTIDE SEQUENCE [LARGE SCALE GENOMIC DNA]</scope>
    <source>
        <strain evidence="9">Benny S71-1</strain>
    </source>
</reference>
<dbReference type="FunFam" id="3.40.630.30:FF:000105">
    <property type="entry name" value="Glucosamine 6-phosphate N-acetyltransferase"/>
    <property type="match status" value="1"/>
</dbReference>
<protein>
    <recommendedName>
        <fullName evidence="6">Glucosamine 6-phosphate N-acetyltransferase</fullName>
        <ecNumber evidence="6">2.3.1.4</ecNumber>
    </recommendedName>
</protein>
<dbReference type="Gene3D" id="3.40.630.30">
    <property type="match status" value="1"/>
</dbReference>
<evidence type="ECO:0000259" key="7">
    <source>
        <dbReference type="PROSITE" id="PS51186"/>
    </source>
</evidence>
<proteinExistence type="inferred from homology"/>
<evidence type="ECO:0000313" key="9">
    <source>
        <dbReference type="Proteomes" id="UP000278143"/>
    </source>
</evidence>
<dbReference type="Proteomes" id="UP000278143">
    <property type="component" value="Unassembled WGS sequence"/>
</dbReference>
<evidence type="ECO:0000256" key="1">
    <source>
        <dbReference type="ARBA" id="ARBA00004832"/>
    </source>
</evidence>
<feature type="domain" description="N-acetyltransferase" evidence="7">
    <location>
        <begin position="23"/>
        <end position="183"/>
    </location>
</feature>
<evidence type="ECO:0000256" key="4">
    <source>
        <dbReference type="ARBA" id="ARBA00023315"/>
    </source>
</evidence>
<dbReference type="InterPro" id="IPR039143">
    <property type="entry name" value="GNPNAT1-like"/>
</dbReference>
<dbReference type="AlphaFoldDB" id="A0A4P9Z218"/>
<evidence type="ECO:0000256" key="5">
    <source>
        <dbReference type="ARBA" id="ARBA00048964"/>
    </source>
</evidence>
<gene>
    <name evidence="8" type="ORF">SYNPS1DRAFT_14024</name>
</gene>
<dbReference type="GO" id="GO:0004343">
    <property type="term" value="F:glucosamine 6-phosphate N-acetyltransferase activity"/>
    <property type="evidence" value="ECO:0007669"/>
    <property type="project" value="UniProtKB-UniRule"/>
</dbReference>
<keyword evidence="9" id="KW-1185">Reference proteome</keyword>
<dbReference type="OrthoDB" id="10039976at2759"/>
<comment type="catalytic activity">
    <reaction evidence="5 6">
        <text>D-glucosamine 6-phosphate + acetyl-CoA = N-acetyl-D-glucosamine 6-phosphate + CoA + H(+)</text>
        <dbReference type="Rhea" id="RHEA:10292"/>
        <dbReference type="ChEBI" id="CHEBI:15378"/>
        <dbReference type="ChEBI" id="CHEBI:57287"/>
        <dbReference type="ChEBI" id="CHEBI:57288"/>
        <dbReference type="ChEBI" id="CHEBI:57513"/>
        <dbReference type="ChEBI" id="CHEBI:58725"/>
        <dbReference type="EC" id="2.3.1.4"/>
    </reaction>
</comment>
<dbReference type="PANTHER" id="PTHR13355:SF11">
    <property type="entry name" value="GLUCOSAMINE 6-PHOSPHATE N-ACETYLTRANSFERASE"/>
    <property type="match status" value="1"/>
</dbReference>
<dbReference type="PANTHER" id="PTHR13355">
    <property type="entry name" value="GLUCOSAMINE 6-PHOSPHATE N-ACETYLTRANSFERASE"/>
    <property type="match status" value="1"/>
</dbReference>
<dbReference type="PROSITE" id="PS51186">
    <property type="entry name" value="GNAT"/>
    <property type="match status" value="1"/>
</dbReference>
<comment type="similarity">
    <text evidence="2 6">Belongs to the acetyltransferase family. GNA1 subfamily.</text>
</comment>
<dbReference type="Pfam" id="PF00583">
    <property type="entry name" value="Acetyltransf_1"/>
    <property type="match status" value="1"/>
</dbReference>
<dbReference type="CDD" id="cd04301">
    <property type="entry name" value="NAT_SF"/>
    <property type="match status" value="1"/>
</dbReference>